<dbReference type="InterPro" id="IPR001806">
    <property type="entry name" value="Small_GTPase"/>
</dbReference>
<dbReference type="SUPFAM" id="SSF52540">
    <property type="entry name" value="P-loop containing nucleoside triphosphate hydrolases"/>
    <property type="match status" value="1"/>
</dbReference>
<keyword evidence="2" id="KW-0547">Nucleotide-binding</keyword>
<dbReference type="OrthoDB" id="63533at2759"/>
<comment type="caution">
    <text evidence="3">The sequence shown here is derived from an EMBL/GenBank/DDBJ whole genome shotgun (WGS) entry which is preliminary data.</text>
</comment>
<evidence type="ECO:0008006" key="5">
    <source>
        <dbReference type="Google" id="ProtNLM"/>
    </source>
</evidence>
<dbReference type="NCBIfam" id="TIGR00231">
    <property type="entry name" value="small_GTP"/>
    <property type="match status" value="1"/>
</dbReference>
<organism evidence="3 4">
    <name type="scientific">Ancylostoma ceylanicum</name>
    <dbReference type="NCBI Taxonomy" id="53326"/>
    <lineage>
        <taxon>Eukaryota</taxon>
        <taxon>Metazoa</taxon>
        <taxon>Ecdysozoa</taxon>
        <taxon>Nematoda</taxon>
        <taxon>Chromadorea</taxon>
        <taxon>Rhabditida</taxon>
        <taxon>Rhabditina</taxon>
        <taxon>Rhabditomorpha</taxon>
        <taxon>Strongyloidea</taxon>
        <taxon>Ancylostomatidae</taxon>
        <taxon>Ancylostomatinae</taxon>
        <taxon>Ancylostoma</taxon>
    </lineage>
</organism>
<accession>A0A016V4X4</accession>
<comment type="similarity">
    <text evidence="1">Belongs to the small GTPase superfamily. Rab family.</text>
</comment>
<sequence>MYEIARSSRVTVVLHWTAVPSDRLRVHPMDAHLAYLPSLQMRASVEPLTMEVCPKSIYAYQKVKSAIRDHEADVDVSVSIPKTRAKVVVVGSSGVGKTSVIYRHRFGNRSAPFTSTIGASFVECEVETSYENISLQIWDTAGQERFRCMVPMYMRNSVAAVIMYDITNRQSFEDVDKWSEELRKCCGIADPVVVLIGNKCDLFDKRKVSTAEGQAKALSLDARFYEISAEKPITFSLMLEDLCHDLLSGPCADSISSKASPSQSNIVHLSSTASSVASSKAKAKTGCCGFM</sequence>
<dbReference type="PROSITE" id="PS51421">
    <property type="entry name" value="RAS"/>
    <property type="match status" value="1"/>
</dbReference>
<dbReference type="Gene3D" id="3.40.50.300">
    <property type="entry name" value="P-loop containing nucleotide triphosphate hydrolases"/>
    <property type="match status" value="1"/>
</dbReference>
<keyword evidence="4" id="KW-1185">Reference proteome</keyword>
<evidence type="ECO:0000256" key="2">
    <source>
        <dbReference type="ARBA" id="ARBA00022741"/>
    </source>
</evidence>
<dbReference type="InterPro" id="IPR027417">
    <property type="entry name" value="P-loop_NTPase"/>
</dbReference>
<dbReference type="PROSITE" id="PS51419">
    <property type="entry name" value="RAB"/>
    <property type="match status" value="1"/>
</dbReference>
<gene>
    <name evidence="3" type="primary">Acey_s0016.g2918</name>
    <name evidence="3" type="synonym">Acey-C56E6.2</name>
    <name evidence="3" type="ORF">Y032_0016g2918</name>
</gene>
<dbReference type="STRING" id="53326.A0A016V4X4"/>
<dbReference type="PANTHER" id="PTHR47978">
    <property type="match status" value="1"/>
</dbReference>
<evidence type="ECO:0000313" key="4">
    <source>
        <dbReference type="Proteomes" id="UP000024635"/>
    </source>
</evidence>
<protein>
    <recommendedName>
        <fullName evidence="5">Ras family protein</fullName>
    </recommendedName>
</protein>
<dbReference type="GO" id="GO:0005525">
    <property type="term" value="F:GTP binding"/>
    <property type="evidence" value="ECO:0007669"/>
    <property type="project" value="InterPro"/>
</dbReference>
<dbReference type="Proteomes" id="UP000024635">
    <property type="component" value="Unassembled WGS sequence"/>
</dbReference>
<proteinExistence type="inferred from homology"/>
<dbReference type="InterPro" id="IPR005225">
    <property type="entry name" value="Small_GTP-bd"/>
</dbReference>
<dbReference type="CDD" id="cd00154">
    <property type="entry name" value="Rab"/>
    <property type="match status" value="1"/>
</dbReference>
<dbReference type="PRINTS" id="PR00449">
    <property type="entry name" value="RASTRNSFRMNG"/>
</dbReference>
<evidence type="ECO:0000256" key="1">
    <source>
        <dbReference type="ARBA" id="ARBA00006270"/>
    </source>
</evidence>
<dbReference type="SMART" id="SM00175">
    <property type="entry name" value="RAB"/>
    <property type="match status" value="1"/>
</dbReference>
<dbReference type="FunFam" id="3.40.50.300:FF:001462">
    <property type="entry name" value="Small GTP-binding protein, putative"/>
    <property type="match status" value="1"/>
</dbReference>
<dbReference type="EMBL" id="JARK01001352">
    <property type="protein sequence ID" value="EYC22729.1"/>
    <property type="molecule type" value="Genomic_DNA"/>
</dbReference>
<dbReference type="GO" id="GO:0003924">
    <property type="term" value="F:GTPase activity"/>
    <property type="evidence" value="ECO:0007669"/>
    <property type="project" value="InterPro"/>
</dbReference>
<dbReference type="SMART" id="SM00176">
    <property type="entry name" value="RAN"/>
    <property type="match status" value="1"/>
</dbReference>
<name>A0A016V4X4_9BILA</name>
<evidence type="ECO:0000313" key="3">
    <source>
        <dbReference type="EMBL" id="EYC22729.1"/>
    </source>
</evidence>
<dbReference type="Pfam" id="PF00071">
    <property type="entry name" value="Ras"/>
    <property type="match status" value="1"/>
</dbReference>
<dbReference type="SMART" id="SM00173">
    <property type="entry name" value="RAS"/>
    <property type="match status" value="1"/>
</dbReference>
<reference evidence="4" key="1">
    <citation type="journal article" date="2015" name="Nat. Genet.">
        <title>The genome and transcriptome of the zoonotic hookworm Ancylostoma ceylanicum identify infection-specific gene families.</title>
        <authorList>
            <person name="Schwarz E.M."/>
            <person name="Hu Y."/>
            <person name="Antoshechkin I."/>
            <person name="Miller M.M."/>
            <person name="Sternberg P.W."/>
            <person name="Aroian R.V."/>
        </authorList>
    </citation>
    <scope>NUCLEOTIDE SEQUENCE</scope>
    <source>
        <strain evidence="4">HY135</strain>
    </source>
</reference>
<dbReference type="SMART" id="SM00174">
    <property type="entry name" value="RHO"/>
    <property type="match status" value="1"/>
</dbReference>
<dbReference type="SMART" id="SM00177">
    <property type="entry name" value="ARF"/>
    <property type="match status" value="1"/>
</dbReference>
<dbReference type="AlphaFoldDB" id="A0A016V4X4"/>